<accession>A0AAX2J781</accession>
<name>A0AAX2J781_9FUSO</name>
<gene>
    <name evidence="2" type="primary">citF_1</name>
    <name evidence="2" type="ORF">NCTC12112_00231</name>
</gene>
<keyword evidence="1 2" id="KW-0456">Lyase</keyword>
<dbReference type="EC" id="2.8.3.10" evidence="1"/>
<protein>
    <recommendedName>
        <fullName evidence="1">Citrate lyase alpha chain</fullName>
        <shortName evidence="1">Citrase alpha chain</shortName>
        <ecNumber evidence="1">2.8.3.10</ecNumber>
        <ecNumber evidence="1">4.1.3.6</ecNumber>
    </recommendedName>
    <alternativeName>
        <fullName evidence="1">Citrate (pro-3S)-lyase alpha chain</fullName>
    </alternativeName>
    <alternativeName>
        <fullName evidence="1">Citrate CoA-transferase subunit</fullName>
    </alternativeName>
</protein>
<dbReference type="KEGG" id="ful:C4N20_08405"/>
<dbReference type="Gene3D" id="3.40.1080.10">
    <property type="entry name" value="Glutaconate Coenzyme A-transferase"/>
    <property type="match status" value="2"/>
</dbReference>
<dbReference type="SUPFAM" id="SSF100950">
    <property type="entry name" value="NagB/RpiA/CoA transferase-like"/>
    <property type="match status" value="2"/>
</dbReference>
<keyword evidence="1" id="KW-0808">Transferase</keyword>
<dbReference type="GO" id="GO:0008815">
    <property type="term" value="F:citrate (pro-3S)-lyase activity"/>
    <property type="evidence" value="ECO:0007669"/>
    <property type="project" value="UniProtKB-UniRule"/>
</dbReference>
<dbReference type="GO" id="GO:0009346">
    <property type="term" value="C:ATP-independent citrate lyase complex"/>
    <property type="evidence" value="ECO:0007669"/>
    <property type="project" value="UniProtKB-UniRule"/>
</dbReference>
<comment type="subcellular location">
    <subcellularLocation>
        <location evidence="1">Cytoplasm</location>
    </subcellularLocation>
</comment>
<sequence length="518" mass="55807">MEIKNIKNKAEREIPEYIEGYGEVKPYAGPFATEPTGRKYAPLKSFSRPGDSKILSSIKEAVEKCEIKDGMTISFHHHLRNGDYVLNMVMDEIAKLGIKNLNLVCSSLTKAHEPLIEHIRNGVVTGINTSGLRGEIAKEISKNNILGRPVVFRTHGGRARAIEAGELKIDVAFIAAPACDRMGNMNGTEGKSAFGAMGYPMVDAQYAEKVVAITDNLMPFPLKKISIPMTQTDYVVEVESIGDPEQIATGATRITKNPQELLIAEKASEVLTASGYIKNGFSFQAGSGGASLAVCKYLKEYMNENNIKGSFAAGGITATMVELLEEGYFEALLDTQSFDSAAAESMIKNPTHIEMSASMYANPHNKGCSAHQLDVMILSATEIDVSYNINSLTGSTGIIMGALGGAPDTAAGAKLTVVVAPTMRKRIPIVTDRVTTVVTPGETVDVLVTERGICVNPKRTELIEILTAAGIPLKTIEELKEEVEKLTGVPEKFSTSDTVVAVVEYRDGTVIDVVRQAK</sequence>
<dbReference type="AlphaFoldDB" id="A0AAX2J781"/>
<reference evidence="2 3" key="1">
    <citation type="submission" date="2018-06" db="EMBL/GenBank/DDBJ databases">
        <authorList>
            <consortium name="Pathogen Informatics"/>
            <person name="Doyle S."/>
        </authorList>
    </citation>
    <scope>NUCLEOTIDE SEQUENCE [LARGE SCALE GENOMIC DNA]</scope>
    <source>
        <strain evidence="2 3">NCTC12112</strain>
    </source>
</reference>
<evidence type="ECO:0000256" key="1">
    <source>
        <dbReference type="PIRNR" id="PIRNR009451"/>
    </source>
</evidence>
<keyword evidence="1" id="KW-0963">Cytoplasm</keyword>
<dbReference type="EC" id="4.1.3.6" evidence="1"/>
<dbReference type="EMBL" id="LS483487">
    <property type="protein sequence ID" value="SQI99699.1"/>
    <property type="molecule type" value="Genomic_DNA"/>
</dbReference>
<dbReference type="InterPro" id="IPR006472">
    <property type="entry name" value="Citrate_lyase_asu"/>
</dbReference>
<dbReference type="NCBIfam" id="TIGR01584">
    <property type="entry name" value="citF"/>
    <property type="match status" value="1"/>
</dbReference>
<dbReference type="GO" id="GO:0005737">
    <property type="term" value="C:cytoplasm"/>
    <property type="evidence" value="ECO:0007669"/>
    <property type="project" value="UniProtKB-SubCell"/>
</dbReference>
<dbReference type="Proteomes" id="UP000249008">
    <property type="component" value="Chromosome 1"/>
</dbReference>
<dbReference type="PIRSF" id="PIRSF009451">
    <property type="entry name" value="Citrt_lyas_alpha"/>
    <property type="match status" value="1"/>
</dbReference>
<dbReference type="GO" id="GO:0008814">
    <property type="term" value="F:citrate CoA-transferase activity"/>
    <property type="evidence" value="ECO:0007669"/>
    <property type="project" value="UniProtKB-UniRule"/>
</dbReference>
<evidence type="ECO:0000313" key="2">
    <source>
        <dbReference type="EMBL" id="SQI99699.1"/>
    </source>
</evidence>
<dbReference type="PANTHER" id="PTHR40596">
    <property type="entry name" value="CITRATE LYASE ALPHA CHAIN"/>
    <property type="match status" value="1"/>
</dbReference>
<dbReference type="Pfam" id="PF04223">
    <property type="entry name" value="CitF"/>
    <property type="match status" value="1"/>
</dbReference>
<comment type="catalytic activity">
    <reaction evidence="1">
        <text>citrate + acetyl-CoA = (3S)-citryl-CoA + acetate</text>
        <dbReference type="Rhea" id="RHEA:19405"/>
        <dbReference type="ChEBI" id="CHEBI:16947"/>
        <dbReference type="ChEBI" id="CHEBI:30089"/>
        <dbReference type="ChEBI" id="CHEBI:57288"/>
        <dbReference type="ChEBI" id="CHEBI:57321"/>
        <dbReference type="EC" id="2.8.3.10"/>
    </reaction>
</comment>
<proteinExistence type="predicted"/>
<dbReference type="PANTHER" id="PTHR40596:SF1">
    <property type="entry name" value="CITRATE LYASE ALPHA CHAIN"/>
    <property type="match status" value="1"/>
</dbReference>
<dbReference type="InterPro" id="IPR037171">
    <property type="entry name" value="NagB/RpiA_transferase-like"/>
</dbReference>
<comment type="catalytic activity">
    <reaction evidence="1">
        <text>citrate = oxaloacetate + acetate</text>
        <dbReference type="Rhea" id="RHEA:10760"/>
        <dbReference type="ChEBI" id="CHEBI:16452"/>
        <dbReference type="ChEBI" id="CHEBI:16947"/>
        <dbReference type="ChEBI" id="CHEBI:30089"/>
        <dbReference type="EC" id="4.1.3.6"/>
    </reaction>
</comment>
<dbReference type="GO" id="GO:0006084">
    <property type="term" value="P:acetyl-CoA metabolic process"/>
    <property type="evidence" value="ECO:0007669"/>
    <property type="project" value="UniProtKB-UniRule"/>
</dbReference>
<evidence type="ECO:0000313" key="3">
    <source>
        <dbReference type="Proteomes" id="UP000249008"/>
    </source>
</evidence>
<organism evidence="2 3">
    <name type="scientific">Fusobacterium ulcerans</name>
    <dbReference type="NCBI Taxonomy" id="861"/>
    <lineage>
        <taxon>Bacteria</taxon>
        <taxon>Fusobacteriati</taxon>
        <taxon>Fusobacteriota</taxon>
        <taxon>Fusobacteriia</taxon>
        <taxon>Fusobacteriales</taxon>
        <taxon>Fusobacteriaceae</taxon>
        <taxon>Fusobacterium</taxon>
    </lineage>
</organism>